<proteinExistence type="predicted"/>
<dbReference type="EMBL" id="SRLO01000050">
    <property type="protein sequence ID" value="TNN80813.1"/>
    <property type="molecule type" value="Genomic_DNA"/>
</dbReference>
<evidence type="ECO:0000313" key="2">
    <source>
        <dbReference type="EMBL" id="TNN80813.1"/>
    </source>
</evidence>
<gene>
    <name evidence="2" type="ORF">EYF80_008818</name>
</gene>
<evidence type="ECO:0000313" key="3">
    <source>
        <dbReference type="Proteomes" id="UP000314294"/>
    </source>
</evidence>
<evidence type="ECO:0000256" key="1">
    <source>
        <dbReference type="SAM" id="MobiDB-lite"/>
    </source>
</evidence>
<comment type="caution">
    <text evidence="2">The sequence shown here is derived from an EMBL/GenBank/DDBJ whole genome shotgun (WGS) entry which is preliminary data.</text>
</comment>
<dbReference type="OrthoDB" id="8981262at2759"/>
<reference evidence="2 3" key="1">
    <citation type="submission" date="2019-03" db="EMBL/GenBank/DDBJ databases">
        <title>First draft genome of Liparis tanakae, snailfish: a comprehensive survey of snailfish specific genes.</title>
        <authorList>
            <person name="Kim W."/>
            <person name="Song I."/>
            <person name="Jeong J.-H."/>
            <person name="Kim D."/>
            <person name="Kim S."/>
            <person name="Ryu S."/>
            <person name="Song J.Y."/>
            <person name="Lee S.K."/>
        </authorList>
    </citation>
    <scope>NUCLEOTIDE SEQUENCE [LARGE SCALE GENOMIC DNA]</scope>
    <source>
        <tissue evidence="2">Muscle</tissue>
    </source>
</reference>
<dbReference type="AlphaFoldDB" id="A0A4Z2IUC7"/>
<accession>A0A4Z2IUC7</accession>
<keyword evidence="3" id="KW-1185">Reference proteome</keyword>
<dbReference type="Proteomes" id="UP000314294">
    <property type="component" value="Unassembled WGS sequence"/>
</dbReference>
<feature type="region of interest" description="Disordered" evidence="1">
    <location>
        <begin position="1"/>
        <end position="34"/>
    </location>
</feature>
<protein>
    <submittedName>
        <fullName evidence="2">Uncharacterized protein</fullName>
    </submittedName>
</protein>
<name>A0A4Z2IUC7_9TELE</name>
<organism evidence="2 3">
    <name type="scientific">Liparis tanakae</name>
    <name type="common">Tanaka's snailfish</name>
    <dbReference type="NCBI Taxonomy" id="230148"/>
    <lineage>
        <taxon>Eukaryota</taxon>
        <taxon>Metazoa</taxon>
        <taxon>Chordata</taxon>
        <taxon>Craniata</taxon>
        <taxon>Vertebrata</taxon>
        <taxon>Euteleostomi</taxon>
        <taxon>Actinopterygii</taxon>
        <taxon>Neopterygii</taxon>
        <taxon>Teleostei</taxon>
        <taxon>Neoteleostei</taxon>
        <taxon>Acanthomorphata</taxon>
        <taxon>Eupercaria</taxon>
        <taxon>Perciformes</taxon>
        <taxon>Cottioidei</taxon>
        <taxon>Cottales</taxon>
        <taxon>Liparidae</taxon>
        <taxon>Liparis</taxon>
    </lineage>
</organism>
<sequence>MRSEGSEDVRQRREEGTAKAQEQKRKDERLERSAKAFPHWAQPKGFSPVCERMWPCKSQGRLNAFPHTSHLCLRSCVSRCMAMAGMDTYTLLQVGHFFASLLSSERCVCLCRLRLEDVA</sequence>